<feature type="compositionally biased region" description="Polar residues" evidence="1">
    <location>
        <begin position="37"/>
        <end position="66"/>
    </location>
</feature>
<dbReference type="Proteomes" id="UP001576780">
    <property type="component" value="Unassembled WGS sequence"/>
</dbReference>
<protein>
    <submittedName>
        <fullName evidence="2">Uncharacterized protein</fullName>
    </submittedName>
</protein>
<gene>
    <name evidence="2" type="ORF">ACE1CA_25250</name>
</gene>
<feature type="compositionally biased region" description="Polar residues" evidence="1">
    <location>
        <begin position="18"/>
        <end position="29"/>
    </location>
</feature>
<reference evidence="2 3" key="1">
    <citation type="submission" date="2024-09" db="EMBL/GenBank/DDBJ databases">
        <title>Floridaenema gen nov. (Aerosakkonemataceae, Aerosakkonematales ord. nov., Cyanobacteria) from benthic tropical and subtropical fresh waters, with the description of four new species.</title>
        <authorList>
            <person name="Moretto J.A."/>
            <person name="Berthold D.E."/>
            <person name="Lefler F.W."/>
            <person name="Huang I.-S."/>
            <person name="Laughinghouse H. IV."/>
        </authorList>
    </citation>
    <scope>NUCLEOTIDE SEQUENCE [LARGE SCALE GENOMIC DNA]</scope>
    <source>
        <strain evidence="2 3">BLCC-F167</strain>
    </source>
</reference>
<evidence type="ECO:0000313" key="3">
    <source>
        <dbReference type="Proteomes" id="UP001576780"/>
    </source>
</evidence>
<dbReference type="EMBL" id="JBHFNT010000226">
    <property type="protein sequence ID" value="MFB2837823.1"/>
    <property type="molecule type" value="Genomic_DNA"/>
</dbReference>
<evidence type="ECO:0000313" key="2">
    <source>
        <dbReference type="EMBL" id="MFB2837823.1"/>
    </source>
</evidence>
<name>A0ABV4WRW2_9CYAN</name>
<keyword evidence="3" id="KW-1185">Reference proteome</keyword>
<accession>A0ABV4WRW2</accession>
<feature type="region of interest" description="Disordered" evidence="1">
    <location>
        <begin position="1"/>
        <end position="66"/>
    </location>
</feature>
<sequence length="66" mass="7361">MHQSQHPPANQFAGGLTAQVQDVSRSQITKNRKSQKLAISTNSQTQKPRSPTTNNRPTLINLTYFP</sequence>
<comment type="caution">
    <text evidence="2">The sequence shown here is derived from an EMBL/GenBank/DDBJ whole genome shotgun (WGS) entry which is preliminary data.</text>
</comment>
<organism evidence="2 3">
    <name type="scientific">Floridaenema evergladense BLCC-F167</name>
    <dbReference type="NCBI Taxonomy" id="3153639"/>
    <lineage>
        <taxon>Bacteria</taxon>
        <taxon>Bacillati</taxon>
        <taxon>Cyanobacteriota</taxon>
        <taxon>Cyanophyceae</taxon>
        <taxon>Oscillatoriophycideae</taxon>
        <taxon>Aerosakkonematales</taxon>
        <taxon>Aerosakkonemataceae</taxon>
        <taxon>Floridanema</taxon>
        <taxon>Floridanema evergladense</taxon>
    </lineage>
</organism>
<proteinExistence type="predicted"/>
<evidence type="ECO:0000256" key="1">
    <source>
        <dbReference type="SAM" id="MobiDB-lite"/>
    </source>
</evidence>